<dbReference type="GO" id="GO:0005829">
    <property type="term" value="C:cytosol"/>
    <property type="evidence" value="ECO:0007669"/>
    <property type="project" value="TreeGrafter"/>
</dbReference>
<dbReference type="EMBL" id="FWFF01000007">
    <property type="protein sequence ID" value="SLM95981.1"/>
    <property type="molecule type" value="Genomic_DNA"/>
</dbReference>
<dbReference type="Pfam" id="PF03883">
    <property type="entry name" value="H2O2_YaaD"/>
    <property type="match status" value="1"/>
</dbReference>
<gene>
    <name evidence="1" type="ORF">FM105_05220</name>
</gene>
<dbReference type="RefSeq" id="WP_087005802.1">
    <property type="nucleotide sequence ID" value="NZ_FWFF01000007.1"/>
</dbReference>
<dbReference type="InterPro" id="IPR005583">
    <property type="entry name" value="YaaA"/>
</dbReference>
<dbReference type="AlphaFoldDB" id="A0A1X6X9Q7"/>
<accession>A0A1X6X9Q7</accession>
<evidence type="ECO:0000313" key="2">
    <source>
        <dbReference type="Proteomes" id="UP000196581"/>
    </source>
</evidence>
<name>A0A1X6X9Q7_9MICO</name>
<protein>
    <submittedName>
        <fullName evidence="1">UPF0246 protein YaaA</fullName>
    </submittedName>
</protein>
<dbReference type="Proteomes" id="UP000196581">
    <property type="component" value="Unassembled WGS sequence"/>
</dbReference>
<organism evidence="1 2">
    <name type="scientific">Brevibacterium yomogidense</name>
    <dbReference type="NCBI Taxonomy" id="946573"/>
    <lineage>
        <taxon>Bacteria</taxon>
        <taxon>Bacillati</taxon>
        <taxon>Actinomycetota</taxon>
        <taxon>Actinomycetes</taxon>
        <taxon>Micrococcales</taxon>
        <taxon>Brevibacteriaceae</taxon>
        <taxon>Brevibacterium</taxon>
    </lineage>
</organism>
<reference evidence="2" key="1">
    <citation type="submission" date="2017-02" db="EMBL/GenBank/DDBJ databases">
        <authorList>
            <person name="Dridi B."/>
        </authorList>
    </citation>
    <scope>NUCLEOTIDE SEQUENCE [LARGE SCALE GENOMIC DNA]</scope>
    <source>
        <strain evidence="2">B Co 03.10</strain>
    </source>
</reference>
<dbReference type="PANTHER" id="PTHR30283">
    <property type="entry name" value="PEROXIDE STRESS RESPONSE PROTEIN YAAA"/>
    <property type="match status" value="1"/>
</dbReference>
<evidence type="ECO:0000313" key="1">
    <source>
        <dbReference type="EMBL" id="SLM95981.1"/>
    </source>
</evidence>
<dbReference type="GO" id="GO:0033194">
    <property type="term" value="P:response to hydroperoxide"/>
    <property type="evidence" value="ECO:0007669"/>
    <property type="project" value="TreeGrafter"/>
</dbReference>
<keyword evidence="2" id="KW-1185">Reference proteome</keyword>
<proteinExistence type="predicted"/>
<dbReference type="PANTHER" id="PTHR30283:SF4">
    <property type="entry name" value="PEROXIDE STRESS RESISTANCE PROTEIN YAAA"/>
    <property type="match status" value="1"/>
</dbReference>
<sequence length="254" mass="26999">MKILLPPSEGKTPPCSGDPVDVAGLTFPQLGEARHQMLQTLVETSTRSDALTLLGVGKSLHEEVRANTRLASAPTGPASSVYTGVLFAAMGAEDLAQVPEEKRSAVHVMSGLFGIVGIDDLIPAYRLSMGAQLPEFGRAKTWWRPQLAPVLNEAFADELLVDCRSADYRAAWPGPSAQVVTIDVVQVRSGARKVVSHFAKHTRGELVGRLLRSPAALPSTAEDVAEAASAWYEVELTPAAGRKPASLTVVLPES</sequence>